<organism evidence="1 4">
    <name type="scientific">Microbulbifer hydrolyticus</name>
    <dbReference type="NCBI Taxonomy" id="48074"/>
    <lineage>
        <taxon>Bacteria</taxon>
        <taxon>Pseudomonadati</taxon>
        <taxon>Pseudomonadota</taxon>
        <taxon>Gammaproteobacteria</taxon>
        <taxon>Cellvibrionales</taxon>
        <taxon>Microbulbiferaceae</taxon>
        <taxon>Microbulbifer</taxon>
    </lineage>
</organism>
<evidence type="ECO:0000313" key="2">
    <source>
        <dbReference type="EMBL" id="QHQ38607.1"/>
    </source>
</evidence>
<dbReference type="AlphaFoldDB" id="A0A6P1T9A1"/>
<keyword evidence="3" id="KW-1185">Reference proteome</keyword>
<evidence type="ECO:0000313" key="4">
    <source>
        <dbReference type="Proteomes" id="UP000563601"/>
    </source>
</evidence>
<evidence type="ECO:0000313" key="1">
    <source>
        <dbReference type="EMBL" id="MBB5213310.1"/>
    </source>
</evidence>
<name>A0A6P1T9A1_9GAMM</name>
<evidence type="ECO:0000313" key="3">
    <source>
        <dbReference type="Proteomes" id="UP000464675"/>
    </source>
</evidence>
<reference evidence="1 4" key="2">
    <citation type="submission" date="2020-08" db="EMBL/GenBank/DDBJ databases">
        <title>Genomic Encyclopedia of Type Strains, Phase IV (KMG-IV): sequencing the most valuable type-strain genomes for metagenomic binning, comparative biology and taxonomic classification.</title>
        <authorList>
            <person name="Goeker M."/>
        </authorList>
    </citation>
    <scope>NUCLEOTIDE SEQUENCE [LARGE SCALE GENOMIC DNA]</scope>
    <source>
        <strain evidence="1 4">DSM 11525</strain>
    </source>
</reference>
<reference evidence="2 3" key="1">
    <citation type="submission" date="2020-01" db="EMBL/GenBank/DDBJ databases">
        <title>The possibility of degradation of plastic by Microbulbifer hydrolyticus IRE-31.</title>
        <authorList>
            <person name="Liu L."/>
        </authorList>
    </citation>
    <scope>NUCLEOTIDE SEQUENCE [LARGE SCALE GENOMIC DNA]</scope>
    <source>
        <strain evidence="2 3">IRE-31</strain>
    </source>
</reference>
<dbReference type="Gene3D" id="1.10.340.20">
    <property type="entry name" value="Apc36109-like domain"/>
    <property type="match status" value="1"/>
</dbReference>
<dbReference type="Proteomes" id="UP000464675">
    <property type="component" value="Chromosome"/>
</dbReference>
<evidence type="ECO:0008006" key="5">
    <source>
        <dbReference type="Google" id="ProtNLM"/>
    </source>
</evidence>
<dbReference type="RefSeq" id="WP_161857938.1">
    <property type="nucleotide sequence ID" value="NZ_CP047491.1"/>
</dbReference>
<dbReference type="SUPFAM" id="SSF116922">
    <property type="entry name" value="YugE-like"/>
    <property type="match status" value="1"/>
</dbReference>
<dbReference type="EMBL" id="CP047491">
    <property type="protein sequence ID" value="QHQ38607.1"/>
    <property type="molecule type" value="Genomic_DNA"/>
</dbReference>
<proteinExistence type="predicted"/>
<sequence>MKYSENRKSHNSLKVISKILNEWDPLGVSKYVADEYDMYIGGLIYELDRGCNVKEMSEILDGIVRGRMGVRPNSDSNYIAASKLLEHWRKFEIASE</sequence>
<gene>
    <name evidence="2" type="ORF">GTQ55_06135</name>
    <name evidence="1" type="ORF">HNQ53_003562</name>
</gene>
<dbReference type="InterPro" id="IPR023162">
    <property type="entry name" value="Apc36109-like_dom_sf"/>
</dbReference>
<dbReference type="OrthoDB" id="6694698at2"/>
<protein>
    <recommendedName>
        <fullName evidence="5">DUF1871 family protein</fullName>
    </recommendedName>
</protein>
<dbReference type="EMBL" id="JACHHR010000010">
    <property type="protein sequence ID" value="MBB5213310.1"/>
    <property type="molecule type" value="Genomic_DNA"/>
</dbReference>
<dbReference type="Proteomes" id="UP000563601">
    <property type="component" value="Unassembled WGS sequence"/>
</dbReference>
<accession>A0A6P1T9A1</accession>